<sequence>MIIHQDIGLFVAFYFSDEVFSEVLTLFPQEIILSCTNTTFTSLISKQLKIQQLLQILVDLSFKAFDPFLKTGLLSTKGTTKRHQLLYCEKSQILSQVRTLRITNIQGTLNTLIIIHGMKQLT</sequence>
<accession>A0A8S1VXF5</accession>
<protein>
    <submittedName>
        <fullName evidence="1">Uncharacterized protein</fullName>
    </submittedName>
</protein>
<dbReference type="AlphaFoldDB" id="A0A8S1VXF5"/>
<organism evidence="1 2">
    <name type="scientific">Paramecium octaurelia</name>
    <dbReference type="NCBI Taxonomy" id="43137"/>
    <lineage>
        <taxon>Eukaryota</taxon>
        <taxon>Sar</taxon>
        <taxon>Alveolata</taxon>
        <taxon>Ciliophora</taxon>
        <taxon>Intramacronucleata</taxon>
        <taxon>Oligohymenophorea</taxon>
        <taxon>Peniculida</taxon>
        <taxon>Parameciidae</taxon>
        <taxon>Paramecium</taxon>
    </lineage>
</organism>
<comment type="caution">
    <text evidence="1">The sequence shown here is derived from an EMBL/GenBank/DDBJ whole genome shotgun (WGS) entry which is preliminary data.</text>
</comment>
<reference evidence="1" key="1">
    <citation type="submission" date="2021-01" db="EMBL/GenBank/DDBJ databases">
        <authorList>
            <consortium name="Genoscope - CEA"/>
            <person name="William W."/>
        </authorList>
    </citation>
    <scope>NUCLEOTIDE SEQUENCE</scope>
</reference>
<dbReference type="EMBL" id="CAJJDP010000074">
    <property type="protein sequence ID" value="CAD8180419.1"/>
    <property type="molecule type" value="Genomic_DNA"/>
</dbReference>
<dbReference type="Proteomes" id="UP000683925">
    <property type="component" value="Unassembled WGS sequence"/>
</dbReference>
<evidence type="ECO:0000313" key="2">
    <source>
        <dbReference type="Proteomes" id="UP000683925"/>
    </source>
</evidence>
<proteinExistence type="predicted"/>
<keyword evidence="2" id="KW-1185">Reference proteome</keyword>
<gene>
    <name evidence="1" type="ORF">POCTA_138.1.T0750019</name>
</gene>
<name>A0A8S1VXF5_PAROT</name>
<evidence type="ECO:0000313" key="1">
    <source>
        <dbReference type="EMBL" id="CAD8180419.1"/>
    </source>
</evidence>